<sequence>MDGANPFDNIDGNVAANFGFNGPLPPNFDMNQAMAAMAAAMGMDPNMPLDENILAMNDMLLDDLGMDPDLAMEEDMQDDMWADMDLDVGDGAPNAAAPAGILPDGWNALMAQAAQLEAANDEAQALGRLSDNIGKSVEEIVGERLKLLRRAHEQEMMGFMGMAVGEGGFSMHGFVAPAEPPVEGGVMHCLDLIRKIIIEDYDEGVENKTGFKTIPSLLTRIRDLLRVFFNFKVGHLRTRDLNYCDFPQLFDVAYGLHEVGLTIQLDPSRLKALMEAAGAEIERVVLDEGLGKGPFRHLAKKYEAEMCDALGQGSAGSNPNEDGPNTSELILEKSEEDLASYASVYFYADIMVALLLDRSDNSDDHDRARRRSKAMQKLVLWSSDEEFRNLFGDCLSDAMRSVYWDTELCVEFCRAGGLASLIQDATNGAACCKMAQEEFRLLPDAAWKDQMEGALSVATKSLANITGGTRSRENFQILCAASYNIYKWYGIAPFERLSVTRKWSDSLMFYHIMKMLKKDEEEGKPQKTEAEWELLIRSLSKVPRSVDNLLRWSRGSSAERWSYLELYGCQNENCPHTIRFVRLREMRARGLREGGEAEMDESLEEWSKGLKGCDECHSAIYCSLDCKNEDRPYHERMCRYHRAREAGNLNIGPGGIPILV</sequence>
<dbReference type="AlphaFoldDB" id="A0A165XR39"/>
<dbReference type="EMBL" id="KV428331">
    <property type="protein sequence ID" value="KZT32456.1"/>
    <property type="molecule type" value="Genomic_DNA"/>
</dbReference>
<evidence type="ECO:0000313" key="5">
    <source>
        <dbReference type="EMBL" id="KZT32456.1"/>
    </source>
</evidence>
<evidence type="ECO:0000256" key="2">
    <source>
        <dbReference type="ARBA" id="ARBA00022771"/>
    </source>
</evidence>
<evidence type="ECO:0000313" key="6">
    <source>
        <dbReference type="Proteomes" id="UP000076798"/>
    </source>
</evidence>
<evidence type="ECO:0000259" key="4">
    <source>
        <dbReference type="Pfam" id="PF01753"/>
    </source>
</evidence>
<accession>A0A165XR39</accession>
<evidence type="ECO:0000256" key="1">
    <source>
        <dbReference type="ARBA" id="ARBA00022723"/>
    </source>
</evidence>
<evidence type="ECO:0000256" key="3">
    <source>
        <dbReference type="ARBA" id="ARBA00022833"/>
    </source>
</evidence>
<gene>
    <name evidence="5" type="ORF">SISSUDRAFT_1055508</name>
</gene>
<proteinExistence type="predicted"/>
<reference evidence="5 6" key="1">
    <citation type="journal article" date="2016" name="Mol. Biol. Evol.">
        <title>Comparative Genomics of Early-Diverging Mushroom-Forming Fungi Provides Insights into the Origins of Lignocellulose Decay Capabilities.</title>
        <authorList>
            <person name="Nagy L.G."/>
            <person name="Riley R."/>
            <person name="Tritt A."/>
            <person name="Adam C."/>
            <person name="Daum C."/>
            <person name="Floudas D."/>
            <person name="Sun H."/>
            <person name="Yadav J.S."/>
            <person name="Pangilinan J."/>
            <person name="Larsson K.H."/>
            <person name="Matsuura K."/>
            <person name="Barry K."/>
            <person name="Labutti K."/>
            <person name="Kuo R."/>
            <person name="Ohm R.A."/>
            <person name="Bhattacharya S.S."/>
            <person name="Shirouzu T."/>
            <person name="Yoshinaga Y."/>
            <person name="Martin F.M."/>
            <person name="Grigoriev I.V."/>
            <person name="Hibbett D.S."/>
        </authorList>
    </citation>
    <scope>NUCLEOTIDE SEQUENCE [LARGE SCALE GENOMIC DNA]</scope>
    <source>
        <strain evidence="5 6">HHB10207 ss-3</strain>
    </source>
</reference>
<feature type="domain" description="MYND-type" evidence="4">
    <location>
        <begin position="610"/>
        <end position="638"/>
    </location>
</feature>
<dbReference type="Pfam" id="PF01753">
    <property type="entry name" value="zf-MYND"/>
    <property type="match status" value="1"/>
</dbReference>
<dbReference type="OrthoDB" id="10257049at2759"/>
<organism evidence="5 6">
    <name type="scientific">Sistotremastrum suecicum HHB10207 ss-3</name>
    <dbReference type="NCBI Taxonomy" id="1314776"/>
    <lineage>
        <taxon>Eukaryota</taxon>
        <taxon>Fungi</taxon>
        <taxon>Dikarya</taxon>
        <taxon>Basidiomycota</taxon>
        <taxon>Agaricomycotina</taxon>
        <taxon>Agaricomycetes</taxon>
        <taxon>Sistotremastrales</taxon>
        <taxon>Sistotremastraceae</taxon>
        <taxon>Sistotremastrum</taxon>
    </lineage>
</organism>
<dbReference type="GO" id="GO:0008270">
    <property type="term" value="F:zinc ion binding"/>
    <property type="evidence" value="ECO:0007669"/>
    <property type="project" value="UniProtKB-KW"/>
</dbReference>
<protein>
    <recommendedName>
        <fullName evidence="4">MYND-type domain-containing protein</fullName>
    </recommendedName>
</protein>
<keyword evidence="2" id="KW-0863">Zinc-finger</keyword>
<keyword evidence="3" id="KW-0862">Zinc</keyword>
<dbReference type="Gene3D" id="6.10.140.2220">
    <property type="match status" value="1"/>
</dbReference>
<keyword evidence="6" id="KW-1185">Reference proteome</keyword>
<dbReference type="SUPFAM" id="SSF144232">
    <property type="entry name" value="HIT/MYND zinc finger-like"/>
    <property type="match status" value="1"/>
</dbReference>
<dbReference type="Proteomes" id="UP000076798">
    <property type="component" value="Unassembled WGS sequence"/>
</dbReference>
<name>A0A165XR39_9AGAM</name>
<dbReference type="InterPro" id="IPR002893">
    <property type="entry name" value="Znf_MYND"/>
</dbReference>
<keyword evidence="1" id="KW-0479">Metal-binding</keyword>